<dbReference type="Proteomes" id="UP000215005">
    <property type="component" value="Chromosome"/>
</dbReference>
<reference evidence="2 3" key="1">
    <citation type="submission" date="2017-08" db="EMBL/GenBank/DDBJ databases">
        <title>The complete genome sequence of Nocardiopsis gilva YIM 90087.</title>
        <authorList>
            <person name="Yin M."/>
            <person name="Tang S."/>
        </authorList>
    </citation>
    <scope>NUCLEOTIDE SEQUENCE [LARGE SCALE GENOMIC DNA]</scope>
    <source>
        <strain evidence="2 3">YIM 90087</strain>
    </source>
</reference>
<keyword evidence="2" id="KW-0238">DNA-binding</keyword>
<protein>
    <submittedName>
        <fullName evidence="2">DNA-binding protein</fullName>
    </submittedName>
</protein>
<evidence type="ECO:0000313" key="2">
    <source>
        <dbReference type="EMBL" id="ASU81514.1"/>
    </source>
</evidence>
<keyword evidence="3" id="KW-1185">Reference proteome</keyword>
<sequence>MLDHPDPRHRWYTKDEAAEAAGVSVRTVNRWIAAGLLTVRLGHINAHLLFEVEAEQRARRHRGRPGARLPA</sequence>
<dbReference type="Pfam" id="PF12728">
    <property type="entry name" value="HTH_17"/>
    <property type="match status" value="1"/>
</dbReference>
<dbReference type="KEGG" id="ngv:CDO52_00785"/>
<accession>A0A223S074</accession>
<dbReference type="EMBL" id="CP022753">
    <property type="protein sequence ID" value="ASU81514.1"/>
    <property type="molecule type" value="Genomic_DNA"/>
</dbReference>
<dbReference type="OrthoDB" id="5459819at2"/>
<dbReference type="RefSeq" id="WP_017619510.1">
    <property type="nucleotide sequence ID" value="NZ_ANBG01000245.1"/>
</dbReference>
<dbReference type="SUPFAM" id="SSF46955">
    <property type="entry name" value="Putative DNA-binding domain"/>
    <property type="match status" value="1"/>
</dbReference>
<dbReference type="GO" id="GO:0003677">
    <property type="term" value="F:DNA binding"/>
    <property type="evidence" value="ECO:0007669"/>
    <property type="project" value="UniProtKB-KW"/>
</dbReference>
<proteinExistence type="predicted"/>
<gene>
    <name evidence="2" type="ORF">CDO52_00785</name>
</gene>
<evidence type="ECO:0000259" key="1">
    <source>
        <dbReference type="Pfam" id="PF12728"/>
    </source>
</evidence>
<name>A0A223S074_9ACTN</name>
<evidence type="ECO:0000313" key="3">
    <source>
        <dbReference type="Proteomes" id="UP000215005"/>
    </source>
</evidence>
<dbReference type="AlphaFoldDB" id="A0A223S074"/>
<organism evidence="2 3">
    <name type="scientific">Nocardiopsis gilva YIM 90087</name>
    <dbReference type="NCBI Taxonomy" id="1235441"/>
    <lineage>
        <taxon>Bacteria</taxon>
        <taxon>Bacillati</taxon>
        <taxon>Actinomycetota</taxon>
        <taxon>Actinomycetes</taxon>
        <taxon>Streptosporangiales</taxon>
        <taxon>Nocardiopsidaceae</taxon>
        <taxon>Nocardiopsis</taxon>
    </lineage>
</organism>
<dbReference type="InterPro" id="IPR009061">
    <property type="entry name" value="DNA-bd_dom_put_sf"/>
</dbReference>
<feature type="domain" description="Helix-turn-helix" evidence="1">
    <location>
        <begin position="11"/>
        <end position="45"/>
    </location>
</feature>
<dbReference type="InterPro" id="IPR041657">
    <property type="entry name" value="HTH_17"/>
</dbReference>